<gene>
    <name evidence="2" type="ORF">AVDCRST_MAG89-5118</name>
</gene>
<accession>A0A6J4N458</accession>
<feature type="compositionally biased region" description="Basic residues" evidence="1">
    <location>
        <begin position="81"/>
        <end position="96"/>
    </location>
</feature>
<dbReference type="InterPro" id="IPR020719">
    <property type="entry name" value="RNA3'_term_phos_cycl-like_CS"/>
</dbReference>
<feature type="compositionally biased region" description="Basic and acidic residues" evidence="1">
    <location>
        <begin position="289"/>
        <end position="300"/>
    </location>
</feature>
<feature type="compositionally biased region" description="Low complexity" evidence="1">
    <location>
        <begin position="32"/>
        <end position="41"/>
    </location>
</feature>
<organism evidence="2">
    <name type="scientific">uncultured Gemmatimonadota bacterium</name>
    <dbReference type="NCBI Taxonomy" id="203437"/>
    <lineage>
        <taxon>Bacteria</taxon>
        <taxon>Pseudomonadati</taxon>
        <taxon>Gemmatimonadota</taxon>
        <taxon>environmental samples</taxon>
    </lineage>
</organism>
<feature type="non-terminal residue" evidence="2">
    <location>
        <position position="1"/>
    </location>
</feature>
<proteinExistence type="predicted"/>
<protein>
    <submittedName>
        <fullName evidence="2">Phage baseplate</fullName>
    </submittedName>
</protein>
<feature type="non-terminal residue" evidence="2">
    <location>
        <position position="369"/>
    </location>
</feature>
<feature type="compositionally biased region" description="Basic residues" evidence="1">
    <location>
        <begin position="136"/>
        <end position="147"/>
    </location>
</feature>
<reference evidence="2" key="1">
    <citation type="submission" date="2020-02" db="EMBL/GenBank/DDBJ databases">
        <authorList>
            <person name="Meier V. D."/>
        </authorList>
    </citation>
    <scope>NUCLEOTIDE SEQUENCE</scope>
    <source>
        <strain evidence="2">AVDCRST_MAG89</strain>
    </source>
</reference>
<dbReference type="AlphaFoldDB" id="A0A6J4N458"/>
<feature type="compositionally biased region" description="Basic residues" evidence="1">
    <location>
        <begin position="223"/>
        <end position="232"/>
    </location>
</feature>
<name>A0A6J4N458_9BACT</name>
<dbReference type="EMBL" id="CADCTV010001075">
    <property type="protein sequence ID" value="CAA9377440.1"/>
    <property type="molecule type" value="Genomic_DNA"/>
</dbReference>
<dbReference type="PROSITE" id="PS01287">
    <property type="entry name" value="RTC"/>
    <property type="match status" value="1"/>
</dbReference>
<feature type="compositionally biased region" description="Basic residues" evidence="1">
    <location>
        <begin position="301"/>
        <end position="313"/>
    </location>
</feature>
<feature type="compositionally biased region" description="Basic and acidic residues" evidence="1">
    <location>
        <begin position="48"/>
        <end position="67"/>
    </location>
</feature>
<sequence length="369" mass="39486">ERPVRPPGADRARPGRHRGGDGRALRADDGAHPAPRAARAPVHLADGVPRDAGAHADPGRGAAEHRGLCAGAHAGLPGRAGGHRAAPRHPRRRHAALHPGGPAGVRRHRAGRDARAERRRAGHLRHPRRAGDSRGLRLRHRGRRGHRGGLGGQRVRGRDGGRHPRSSPLRGERRQRAPHRRRGGRGRRRALSRAGAPRARDVQRGGLGGGVPIPRPLGEQRHPRGGGHQPRHGRGEAARAGRGGDSIPRAAAARVRRRELGPGAPAQRHGGGDDAGREGLHHRRHRARADRGEQGGDAGRRPRRRRGGRRRPPRGAGARRGAQPGGGGALHSRRVRGDPPPARAHAGGAQRVGELHRRPHPRRGDGPWL</sequence>
<feature type="compositionally biased region" description="Basic residues" evidence="1">
    <location>
        <begin position="117"/>
        <end position="128"/>
    </location>
</feature>
<feature type="region of interest" description="Disordered" evidence="1">
    <location>
        <begin position="1"/>
        <end position="369"/>
    </location>
</feature>
<evidence type="ECO:0000313" key="2">
    <source>
        <dbReference type="EMBL" id="CAA9377440.1"/>
    </source>
</evidence>
<feature type="compositionally biased region" description="Basic and acidic residues" evidence="1">
    <location>
        <begin position="1"/>
        <end position="31"/>
    </location>
</feature>
<feature type="compositionally biased region" description="Basic and acidic residues" evidence="1">
    <location>
        <begin position="270"/>
        <end position="279"/>
    </location>
</feature>
<feature type="compositionally biased region" description="Basic residues" evidence="1">
    <location>
        <begin position="176"/>
        <end position="191"/>
    </location>
</feature>
<evidence type="ECO:0000256" key="1">
    <source>
        <dbReference type="SAM" id="MobiDB-lite"/>
    </source>
</evidence>